<evidence type="ECO:0000256" key="3">
    <source>
        <dbReference type="ARBA" id="ARBA00022741"/>
    </source>
</evidence>
<dbReference type="PANTHER" id="PTHR22974:SF21">
    <property type="entry name" value="DUAL SPECIFICITY PROTEIN KINASE TTK"/>
    <property type="match status" value="1"/>
</dbReference>
<dbReference type="Gene3D" id="3.30.200.20">
    <property type="entry name" value="Phosphorylase Kinase, domain 1"/>
    <property type="match status" value="1"/>
</dbReference>
<feature type="compositionally biased region" description="Low complexity" evidence="7">
    <location>
        <begin position="208"/>
        <end position="238"/>
    </location>
</feature>
<dbReference type="CDD" id="cd14131">
    <property type="entry name" value="PKc_Mps1"/>
    <property type="match status" value="1"/>
</dbReference>
<keyword evidence="5 6" id="KW-0067">ATP-binding</keyword>
<feature type="region of interest" description="Disordered" evidence="7">
    <location>
        <begin position="452"/>
        <end position="503"/>
    </location>
</feature>
<dbReference type="InterPro" id="IPR008271">
    <property type="entry name" value="Ser/Thr_kinase_AS"/>
</dbReference>
<keyword evidence="4" id="KW-0418">Kinase</keyword>
<reference evidence="9" key="1">
    <citation type="submission" date="2024-02" db="EMBL/GenBank/DDBJ databases">
        <authorList>
            <consortium name="ELIXIR-Norway"/>
            <consortium name="Elixir Norway"/>
        </authorList>
    </citation>
    <scope>NUCLEOTIDE SEQUENCE</scope>
</reference>
<feature type="domain" description="Protein kinase" evidence="8">
    <location>
        <begin position="730"/>
        <end position="1023"/>
    </location>
</feature>
<evidence type="ECO:0000256" key="6">
    <source>
        <dbReference type="PROSITE-ProRule" id="PRU10141"/>
    </source>
</evidence>
<feature type="region of interest" description="Disordered" evidence="7">
    <location>
        <begin position="1059"/>
        <end position="1083"/>
    </location>
</feature>
<feature type="compositionally biased region" description="Polar residues" evidence="7">
    <location>
        <begin position="105"/>
        <end position="115"/>
    </location>
</feature>
<evidence type="ECO:0000256" key="4">
    <source>
        <dbReference type="ARBA" id="ARBA00022777"/>
    </source>
</evidence>
<feature type="compositionally biased region" description="Basic and acidic residues" evidence="7">
    <location>
        <begin position="240"/>
        <end position="252"/>
    </location>
</feature>
<keyword evidence="2" id="KW-0808">Transferase</keyword>
<evidence type="ECO:0000256" key="1">
    <source>
        <dbReference type="ARBA" id="ARBA00022527"/>
    </source>
</evidence>
<organism evidence="9 10">
    <name type="scientific">Sphagnum troendelagicum</name>
    <dbReference type="NCBI Taxonomy" id="128251"/>
    <lineage>
        <taxon>Eukaryota</taxon>
        <taxon>Viridiplantae</taxon>
        <taxon>Streptophyta</taxon>
        <taxon>Embryophyta</taxon>
        <taxon>Bryophyta</taxon>
        <taxon>Sphagnophytina</taxon>
        <taxon>Sphagnopsida</taxon>
        <taxon>Sphagnales</taxon>
        <taxon>Sphagnaceae</taxon>
        <taxon>Sphagnum</taxon>
    </lineage>
</organism>
<dbReference type="Pfam" id="PF00069">
    <property type="entry name" value="Pkinase"/>
    <property type="match status" value="1"/>
</dbReference>
<feature type="region of interest" description="Disordered" evidence="7">
    <location>
        <begin position="356"/>
        <end position="398"/>
    </location>
</feature>
<evidence type="ECO:0000259" key="8">
    <source>
        <dbReference type="PROSITE" id="PS50011"/>
    </source>
</evidence>
<feature type="region of interest" description="Disordered" evidence="7">
    <location>
        <begin position="194"/>
        <end position="277"/>
    </location>
</feature>
<sequence length="1083" mass="118610">MDSQVRPSSFQWRGAESSGVSLARTSIMLARSMDKENAAPRAAASSRGRMALKDSAQHNMVPKPAPLQKTPISATEKPKPLSESSKGKTAAEILQELRERARKLSNGSSSASQKQVGVPVKEHQTPLGSVAWTRDLELGAQPPRTLTPYKKGPPPVEDETKAGQDNKQPGILAGGERQHLLNVNLQLFASSERGMHNEGDLKSGALQAGAEGTPTAAAATVARLTSVATMSSSSGRSPSSRKDASSEEETVRSPHPPIVLTTKESSPSMKSLSAASSRQHILKRLKAFGPPRRVLRELVSDPNNPVSMESNNSWIHPLKVLPGSMPHNTSVREEGLTDEKLDRAIAEDVGSKASLLNAGKNQYPKETEDGARLGADSDLLSDQRKRKAEADPSRGDTSLLLAGTLAGDRSSSSTVIMEVQNDMPTNPAYMHGPESTGKIEISMGVQKHEHHAVEPSDTPKLHTGHTTGSTGSEREPWAWKTSRPVQPSPVFSEHSRTGTGKIGVPSRYIASELDFKEPGLSRAEMIQSSSSEVPKTVVTVSASRLEDLRSKQTDRVEGSKLTGGGPGLLAQGAINNLATSFGSISIGERAVPGAIGQAKQLIYEQVTNHPFIEQQHRTTVNERSLTGSSGVTGVTMQSVNLQQKPVTVADWGHSHKGPEPIDPHIQLKPLVRTSPKIQADDGYSLKAGYAAIREKVEPVKSLEEAPSIPQLQQKVRTETANSVWVNDRRYDKIGKIGKGGSSEVFKVIASDCSIYALKHISLKGRDFTSARGFCQEIEYLQRLKGKRHIIQLIDFEVTNKKVLDRRNYQGGDIKEDAFIFVVLEYGEIDLANMLSAKCKQQGTGKWKLDAENPVETAWLRLYWLHILEAVKTIHEERIVHSDLKPANFLLVKGELKLIDFGIAKAIQNDTTNIVRESQMGTVNYMSPEAFLNSTTDDNGNEFKIGRASDIWSLGCIFYQMVYGQPPFADLSFYAKIKAITNPNHKIEFPPVCNPWLEDIMKKCLTYDRRKRISIPELLQHPFFQPDTALLAPVAPTTERDYQNQIADLTRQLEELRRVSRGEDHLSNESSTSQESNGLNGRHS</sequence>
<dbReference type="SUPFAM" id="SSF56112">
    <property type="entry name" value="Protein kinase-like (PK-like)"/>
    <property type="match status" value="1"/>
</dbReference>
<evidence type="ECO:0000256" key="7">
    <source>
        <dbReference type="SAM" id="MobiDB-lite"/>
    </source>
</evidence>
<keyword evidence="10" id="KW-1185">Reference proteome</keyword>
<dbReference type="PROSITE" id="PS50011">
    <property type="entry name" value="PROTEIN_KINASE_DOM"/>
    <property type="match status" value="1"/>
</dbReference>
<protein>
    <recommendedName>
        <fullName evidence="8">Protein kinase domain-containing protein</fullName>
    </recommendedName>
</protein>
<keyword evidence="1" id="KW-0723">Serine/threonine-protein kinase</keyword>
<dbReference type="PROSITE" id="PS00108">
    <property type="entry name" value="PROTEIN_KINASE_ST"/>
    <property type="match status" value="1"/>
</dbReference>
<feature type="compositionally biased region" description="Polar residues" evidence="7">
    <location>
        <begin position="1067"/>
        <end position="1083"/>
    </location>
</feature>
<dbReference type="PROSITE" id="PS00107">
    <property type="entry name" value="PROTEIN_KINASE_ATP"/>
    <property type="match status" value="1"/>
</dbReference>
<proteinExistence type="predicted"/>
<feature type="compositionally biased region" description="Low complexity" evidence="7">
    <location>
        <begin position="39"/>
        <end position="49"/>
    </location>
</feature>
<dbReference type="Proteomes" id="UP001497512">
    <property type="component" value="Chromosome 18"/>
</dbReference>
<feature type="compositionally biased region" description="Low complexity" evidence="7">
    <location>
        <begin position="265"/>
        <end position="277"/>
    </location>
</feature>
<feature type="region of interest" description="Disordered" evidence="7">
    <location>
        <begin position="32"/>
        <end position="177"/>
    </location>
</feature>
<name>A0ABP0U1K3_9BRYO</name>
<evidence type="ECO:0000256" key="5">
    <source>
        <dbReference type="ARBA" id="ARBA00022840"/>
    </source>
</evidence>
<evidence type="ECO:0000313" key="10">
    <source>
        <dbReference type="Proteomes" id="UP001497512"/>
    </source>
</evidence>
<dbReference type="InterPro" id="IPR017441">
    <property type="entry name" value="Protein_kinase_ATP_BS"/>
</dbReference>
<evidence type="ECO:0000313" key="9">
    <source>
        <dbReference type="EMBL" id="CAK9210609.1"/>
    </source>
</evidence>
<dbReference type="InterPro" id="IPR000719">
    <property type="entry name" value="Prot_kinase_dom"/>
</dbReference>
<dbReference type="PANTHER" id="PTHR22974">
    <property type="entry name" value="MIXED LINEAGE PROTEIN KINASE"/>
    <property type="match status" value="1"/>
</dbReference>
<accession>A0ABP0U1K3</accession>
<dbReference type="InterPro" id="IPR011009">
    <property type="entry name" value="Kinase-like_dom_sf"/>
</dbReference>
<feature type="binding site" evidence="6">
    <location>
        <position position="758"/>
    </location>
    <ligand>
        <name>ATP</name>
        <dbReference type="ChEBI" id="CHEBI:30616"/>
    </ligand>
</feature>
<dbReference type="SMART" id="SM00220">
    <property type="entry name" value="S_TKc"/>
    <property type="match status" value="1"/>
</dbReference>
<gene>
    <name evidence="9" type="ORF">CSSPTR1EN2_LOCUS10245</name>
</gene>
<keyword evidence="3 6" id="KW-0547">Nucleotide-binding</keyword>
<dbReference type="EMBL" id="OZ019910">
    <property type="protein sequence ID" value="CAK9210609.1"/>
    <property type="molecule type" value="Genomic_DNA"/>
</dbReference>
<dbReference type="Gene3D" id="1.10.510.10">
    <property type="entry name" value="Transferase(Phosphotransferase) domain 1"/>
    <property type="match status" value="1"/>
</dbReference>
<evidence type="ECO:0000256" key="2">
    <source>
        <dbReference type="ARBA" id="ARBA00022679"/>
    </source>
</evidence>
<dbReference type="InterPro" id="IPR027084">
    <property type="entry name" value="Mps1_cat"/>
</dbReference>